<dbReference type="EMBL" id="OX465084">
    <property type="protein sequence ID" value="CAI9297599.1"/>
    <property type="molecule type" value="Genomic_DNA"/>
</dbReference>
<dbReference type="AlphaFoldDB" id="A0AA35ZRK8"/>
<sequence>MLPEKEERIDEGATRAAPRCQLPSLLPPASPFDLAVFAIIPPCYQPGTREPSADPPVIETNGYLEDKLHNQLPQRAQAFWSGSSIEVRTTYTPSPPQVVDNLIFTVIASLRSNFFFLFFQFLGQRCGLFFQFLGSLCNVFFLGHKVHKLVTHGIHPPIRFVGDIEVAQPMKRIDWLHRHHRLCPVPLFYRRNPATRVLQT</sequence>
<reference evidence="1" key="1">
    <citation type="submission" date="2023-04" db="EMBL/GenBank/DDBJ databases">
        <authorList>
            <person name="Vijverberg K."/>
            <person name="Xiong W."/>
            <person name="Schranz E."/>
        </authorList>
    </citation>
    <scope>NUCLEOTIDE SEQUENCE</scope>
</reference>
<accession>A0AA35ZRK8</accession>
<protein>
    <submittedName>
        <fullName evidence="1">Uncharacterized protein</fullName>
    </submittedName>
</protein>
<evidence type="ECO:0000313" key="1">
    <source>
        <dbReference type="EMBL" id="CAI9297599.1"/>
    </source>
</evidence>
<dbReference type="Proteomes" id="UP001177003">
    <property type="component" value="Chromosome 8"/>
</dbReference>
<proteinExistence type="predicted"/>
<gene>
    <name evidence="1" type="ORF">LSALG_LOCUS36401</name>
</gene>
<organism evidence="1 2">
    <name type="scientific">Lactuca saligna</name>
    <name type="common">Willowleaf lettuce</name>
    <dbReference type="NCBI Taxonomy" id="75948"/>
    <lineage>
        <taxon>Eukaryota</taxon>
        <taxon>Viridiplantae</taxon>
        <taxon>Streptophyta</taxon>
        <taxon>Embryophyta</taxon>
        <taxon>Tracheophyta</taxon>
        <taxon>Spermatophyta</taxon>
        <taxon>Magnoliopsida</taxon>
        <taxon>eudicotyledons</taxon>
        <taxon>Gunneridae</taxon>
        <taxon>Pentapetalae</taxon>
        <taxon>asterids</taxon>
        <taxon>campanulids</taxon>
        <taxon>Asterales</taxon>
        <taxon>Asteraceae</taxon>
        <taxon>Cichorioideae</taxon>
        <taxon>Cichorieae</taxon>
        <taxon>Lactucinae</taxon>
        <taxon>Lactuca</taxon>
    </lineage>
</organism>
<keyword evidence="2" id="KW-1185">Reference proteome</keyword>
<name>A0AA35ZRK8_LACSI</name>
<evidence type="ECO:0000313" key="2">
    <source>
        <dbReference type="Proteomes" id="UP001177003"/>
    </source>
</evidence>